<evidence type="ECO:0000256" key="9">
    <source>
        <dbReference type="ARBA" id="ARBA00022884"/>
    </source>
</evidence>
<dbReference type="Gene3D" id="3.30.54.20">
    <property type="match status" value="1"/>
</dbReference>
<evidence type="ECO:0000256" key="8">
    <source>
        <dbReference type="ARBA" id="ARBA00022840"/>
    </source>
</evidence>
<evidence type="ECO:0000256" key="10">
    <source>
        <dbReference type="ARBA" id="ARBA00022917"/>
    </source>
</evidence>
<dbReference type="CDD" id="cd00771">
    <property type="entry name" value="ThrRS_core"/>
    <property type="match status" value="1"/>
</dbReference>
<dbReference type="InterPro" id="IPR002314">
    <property type="entry name" value="aa-tRNA-synt_IIb"/>
</dbReference>
<evidence type="ECO:0000256" key="12">
    <source>
        <dbReference type="ARBA" id="ARBA00049515"/>
    </source>
</evidence>
<name>A0A2H0V6H4_9BACT</name>
<proteinExistence type="inferred from homology"/>
<dbReference type="Pfam" id="PF07973">
    <property type="entry name" value="tRNA_SAD"/>
    <property type="match status" value="1"/>
</dbReference>
<comment type="subcellular location">
    <subcellularLocation>
        <location evidence="13">Cytoplasm</location>
    </subcellularLocation>
</comment>
<dbReference type="Pfam" id="PF03129">
    <property type="entry name" value="HGTP_anticodon"/>
    <property type="match status" value="1"/>
</dbReference>
<dbReference type="InterPro" id="IPR033728">
    <property type="entry name" value="ThrRS_core"/>
</dbReference>
<dbReference type="PROSITE" id="PS50862">
    <property type="entry name" value="AA_TRNA_LIGASE_II"/>
    <property type="match status" value="1"/>
</dbReference>
<keyword evidence="4 13" id="KW-0436">Ligase</keyword>
<protein>
    <recommendedName>
        <fullName evidence="13">Threonine--tRNA ligase</fullName>
        <ecNumber evidence="13">6.1.1.3</ecNumber>
    </recommendedName>
    <alternativeName>
        <fullName evidence="13">Threonyl-tRNA synthetase</fullName>
        <shortName evidence="13">ThrRS</shortName>
    </alternativeName>
</protein>
<dbReference type="SUPFAM" id="SSF52954">
    <property type="entry name" value="Class II aaRS ABD-related"/>
    <property type="match status" value="1"/>
</dbReference>
<dbReference type="GO" id="GO:0006435">
    <property type="term" value="P:threonyl-tRNA aminoacylation"/>
    <property type="evidence" value="ECO:0007669"/>
    <property type="project" value="UniProtKB-UniRule"/>
</dbReference>
<dbReference type="InterPro" id="IPR006195">
    <property type="entry name" value="aa-tRNA-synth_II"/>
</dbReference>
<comment type="similarity">
    <text evidence="1 13">Belongs to the class-II aminoacyl-tRNA synthetase family.</text>
</comment>
<keyword evidence="7 13" id="KW-0862">Zinc</keyword>
<gene>
    <name evidence="13" type="primary">thrS</name>
    <name evidence="15" type="ORF">COT97_00230</name>
</gene>
<evidence type="ECO:0000313" key="16">
    <source>
        <dbReference type="Proteomes" id="UP000229901"/>
    </source>
</evidence>
<dbReference type="Gene3D" id="3.40.50.800">
    <property type="entry name" value="Anticodon-binding domain"/>
    <property type="match status" value="1"/>
</dbReference>
<keyword evidence="5 13" id="KW-0479">Metal-binding</keyword>
<dbReference type="GO" id="GO:0046872">
    <property type="term" value="F:metal ion binding"/>
    <property type="evidence" value="ECO:0007669"/>
    <property type="project" value="UniProtKB-KW"/>
</dbReference>
<reference evidence="16" key="1">
    <citation type="submission" date="2017-09" db="EMBL/GenBank/DDBJ databases">
        <title>Depth-based differentiation of microbial function through sediment-hosted aquifers and enrichment of novel symbionts in the deep terrestrial subsurface.</title>
        <authorList>
            <person name="Probst A.J."/>
            <person name="Ladd B."/>
            <person name="Jarett J.K."/>
            <person name="Geller-Mcgrath D.E."/>
            <person name="Sieber C.M.K."/>
            <person name="Emerson J.B."/>
            <person name="Anantharaman K."/>
            <person name="Thomas B.C."/>
            <person name="Malmstrom R."/>
            <person name="Stieglmeier M."/>
            <person name="Klingl A."/>
            <person name="Woyke T."/>
            <person name="Ryan C.M."/>
            <person name="Banfield J.F."/>
        </authorList>
    </citation>
    <scope>NUCLEOTIDE SEQUENCE [LARGE SCALE GENOMIC DNA]</scope>
</reference>
<keyword evidence="10 13" id="KW-0648">Protein biosynthesis</keyword>
<dbReference type="InterPro" id="IPR012947">
    <property type="entry name" value="tRNA_SAD"/>
</dbReference>
<keyword evidence="8 13" id="KW-0067">ATP-binding</keyword>
<evidence type="ECO:0000256" key="5">
    <source>
        <dbReference type="ARBA" id="ARBA00022723"/>
    </source>
</evidence>
<feature type="binding site" evidence="13">
    <location>
        <position position="281"/>
    </location>
    <ligand>
        <name>Zn(2+)</name>
        <dbReference type="ChEBI" id="CHEBI:29105"/>
        <note>catalytic</note>
    </ligand>
</feature>
<evidence type="ECO:0000313" key="15">
    <source>
        <dbReference type="EMBL" id="PIR94673.1"/>
    </source>
</evidence>
<keyword evidence="6 13" id="KW-0547">Nucleotide-binding</keyword>
<dbReference type="AlphaFoldDB" id="A0A2H0V6H4"/>
<comment type="caution">
    <text evidence="15">The sequence shown here is derived from an EMBL/GenBank/DDBJ whole genome shotgun (WGS) entry which is preliminary data.</text>
</comment>
<feature type="binding site" evidence="13">
    <location>
        <position position="461"/>
    </location>
    <ligand>
        <name>Zn(2+)</name>
        <dbReference type="ChEBI" id="CHEBI:29105"/>
        <note>catalytic</note>
    </ligand>
</feature>
<dbReference type="NCBIfam" id="TIGR00418">
    <property type="entry name" value="thrS"/>
    <property type="match status" value="1"/>
</dbReference>
<dbReference type="Proteomes" id="UP000229901">
    <property type="component" value="Unassembled WGS sequence"/>
</dbReference>
<feature type="domain" description="Aminoacyl-transfer RNA synthetases class-II family profile" evidence="14">
    <location>
        <begin position="227"/>
        <end position="484"/>
    </location>
</feature>
<dbReference type="Pfam" id="PF00587">
    <property type="entry name" value="tRNA-synt_2b"/>
    <property type="match status" value="1"/>
</dbReference>
<dbReference type="InterPro" id="IPR045864">
    <property type="entry name" value="aa-tRNA-synth_II/BPL/LPL"/>
</dbReference>
<dbReference type="CDD" id="cd00860">
    <property type="entry name" value="ThrRS_anticodon"/>
    <property type="match status" value="1"/>
</dbReference>
<evidence type="ECO:0000256" key="11">
    <source>
        <dbReference type="ARBA" id="ARBA00023146"/>
    </source>
</evidence>
<dbReference type="InterPro" id="IPR047246">
    <property type="entry name" value="ThrRS_anticodon"/>
</dbReference>
<dbReference type="PANTHER" id="PTHR11451">
    <property type="entry name" value="THREONINE-TRNA LIGASE"/>
    <property type="match status" value="1"/>
</dbReference>
<dbReference type="FunFam" id="3.40.50.800:FF:000001">
    <property type="entry name" value="Threonine--tRNA ligase"/>
    <property type="match status" value="1"/>
</dbReference>
<dbReference type="GO" id="GO:0000049">
    <property type="term" value="F:tRNA binding"/>
    <property type="evidence" value="ECO:0007669"/>
    <property type="project" value="UniProtKB-KW"/>
</dbReference>
<accession>A0A2H0V6H4</accession>
<dbReference type="GO" id="GO:0005524">
    <property type="term" value="F:ATP binding"/>
    <property type="evidence" value="ECO:0007669"/>
    <property type="project" value="UniProtKB-UniRule"/>
</dbReference>
<evidence type="ECO:0000256" key="6">
    <source>
        <dbReference type="ARBA" id="ARBA00022741"/>
    </source>
</evidence>
<dbReference type="InterPro" id="IPR002320">
    <property type="entry name" value="Thr-tRNA-ligase_IIa"/>
</dbReference>
<dbReference type="InterPro" id="IPR018163">
    <property type="entry name" value="Thr/Ala-tRNA-synth_IIc_edit"/>
</dbReference>
<evidence type="ECO:0000256" key="7">
    <source>
        <dbReference type="ARBA" id="ARBA00022833"/>
    </source>
</evidence>
<keyword evidence="2 13" id="KW-0963">Cytoplasm</keyword>
<comment type="subunit">
    <text evidence="13">Homodimer.</text>
</comment>
<sequence length="586" mass="67760">MENDNLKKMRHSLAHIMAQAVLKLYPEAKLAIGPDIDNGFYYDFDLGQESFSPEALKKIEKQMKKIVAGNQKFEQYSLPISEAKEKLAANPYKVDLIEALEKAGETEIGFYKNIDGNGQTMFDDMCRGPHVSSTKGVGAFKVDKIAGAYWRGDENNKMLQRLYALAFATPEDLDNYLKMREEAEKRDHRKLAKELGLIVNSELVGPGLPLYTGKGAFLRRMIGEYSRELRERMGYVEVHTPQMNKAELFKKSGHYDKYKEDMFRVVSNYTDEEYFLKPMNCPQHTQIFASDIRSYKDLPVRIADFANLYRDEKPGELSGLTRLRYFAQDDGHCFCREDQIADEFSQLLDAEKETMETYGMTYYVRLGFSDKNNMKAYLGDEKVWSKAEELLEKLVKEKKVEYMIAEGDAAFYGPKMDIVAKDSLGRDWQLSTIQIDFNLPERFELEYIGEDGKKHRPVMIHSALVGSLERFMAVMIEHYAGDFPLWLTPVQVKLISVGEKHHDYVKDLAAKLKQEKIRVEIDLSDETVGNKIRKSEKEKNPYMLVIGDKEMETTKYTVRLRGEEEQRELTLEELIDEIKDKVENKK</sequence>
<dbReference type="SUPFAM" id="SSF55681">
    <property type="entry name" value="Class II aaRS and biotin synthetases"/>
    <property type="match status" value="1"/>
</dbReference>
<dbReference type="FunFam" id="3.30.980.10:FF:000005">
    <property type="entry name" value="Threonyl-tRNA synthetase, mitochondrial"/>
    <property type="match status" value="1"/>
</dbReference>
<dbReference type="EC" id="6.1.1.3" evidence="13"/>
<dbReference type="PANTHER" id="PTHR11451:SF44">
    <property type="entry name" value="THREONINE--TRNA LIGASE, CHLOROPLASTIC_MITOCHONDRIAL 2"/>
    <property type="match status" value="1"/>
</dbReference>
<dbReference type="SUPFAM" id="SSF55186">
    <property type="entry name" value="ThrRS/AlaRS common domain"/>
    <property type="match status" value="1"/>
</dbReference>
<evidence type="ECO:0000256" key="1">
    <source>
        <dbReference type="ARBA" id="ARBA00008226"/>
    </source>
</evidence>
<comment type="caution">
    <text evidence="13">Lacks conserved residue(s) required for the propagation of feature annotation.</text>
</comment>
<evidence type="ECO:0000256" key="13">
    <source>
        <dbReference type="HAMAP-Rule" id="MF_00184"/>
    </source>
</evidence>
<feature type="binding site" evidence="13">
    <location>
        <position position="332"/>
    </location>
    <ligand>
        <name>Zn(2+)</name>
        <dbReference type="ChEBI" id="CHEBI:29105"/>
        <note>catalytic</note>
    </ligand>
</feature>
<keyword evidence="11 13" id="KW-0030">Aminoacyl-tRNA synthetase</keyword>
<dbReference type="GO" id="GO:0005737">
    <property type="term" value="C:cytoplasm"/>
    <property type="evidence" value="ECO:0007669"/>
    <property type="project" value="UniProtKB-SubCell"/>
</dbReference>
<evidence type="ECO:0000256" key="4">
    <source>
        <dbReference type="ARBA" id="ARBA00022598"/>
    </source>
</evidence>
<comment type="cofactor">
    <cofactor evidence="13">
        <name>Zn(2+)</name>
        <dbReference type="ChEBI" id="CHEBI:29105"/>
    </cofactor>
    <text evidence="13">Binds 1 zinc ion per subunit.</text>
</comment>
<dbReference type="HAMAP" id="MF_00184">
    <property type="entry name" value="Thr_tRNA_synth"/>
    <property type="match status" value="1"/>
</dbReference>
<dbReference type="InterPro" id="IPR004154">
    <property type="entry name" value="Anticodon-bd"/>
</dbReference>
<dbReference type="InterPro" id="IPR036621">
    <property type="entry name" value="Anticodon-bd_dom_sf"/>
</dbReference>
<evidence type="ECO:0000259" key="14">
    <source>
        <dbReference type="PROSITE" id="PS50862"/>
    </source>
</evidence>
<evidence type="ECO:0000256" key="2">
    <source>
        <dbReference type="ARBA" id="ARBA00022490"/>
    </source>
</evidence>
<dbReference type="EMBL" id="PFAP01000001">
    <property type="protein sequence ID" value="PIR94673.1"/>
    <property type="molecule type" value="Genomic_DNA"/>
</dbReference>
<evidence type="ECO:0000256" key="3">
    <source>
        <dbReference type="ARBA" id="ARBA00022555"/>
    </source>
</evidence>
<dbReference type="Gene3D" id="3.30.930.10">
    <property type="entry name" value="Bira Bifunctional Protein, Domain 2"/>
    <property type="match status" value="1"/>
</dbReference>
<dbReference type="SMART" id="SM00863">
    <property type="entry name" value="tRNA_SAD"/>
    <property type="match status" value="1"/>
</dbReference>
<dbReference type="GO" id="GO:0004829">
    <property type="term" value="F:threonine-tRNA ligase activity"/>
    <property type="evidence" value="ECO:0007669"/>
    <property type="project" value="UniProtKB-UniRule"/>
</dbReference>
<organism evidence="15 16">
    <name type="scientific">Candidatus Falkowbacteria bacterium CG10_big_fil_rev_8_21_14_0_10_39_11</name>
    <dbReference type="NCBI Taxonomy" id="1974565"/>
    <lineage>
        <taxon>Bacteria</taxon>
        <taxon>Candidatus Falkowiibacteriota</taxon>
    </lineage>
</organism>
<keyword evidence="3 13" id="KW-0820">tRNA-binding</keyword>
<dbReference type="Gene3D" id="3.30.980.10">
    <property type="entry name" value="Threonyl-trna Synthetase, Chain A, domain 2"/>
    <property type="match status" value="1"/>
</dbReference>
<comment type="catalytic activity">
    <reaction evidence="12 13">
        <text>tRNA(Thr) + L-threonine + ATP = L-threonyl-tRNA(Thr) + AMP + diphosphate + H(+)</text>
        <dbReference type="Rhea" id="RHEA:24624"/>
        <dbReference type="Rhea" id="RHEA-COMP:9670"/>
        <dbReference type="Rhea" id="RHEA-COMP:9704"/>
        <dbReference type="ChEBI" id="CHEBI:15378"/>
        <dbReference type="ChEBI" id="CHEBI:30616"/>
        <dbReference type="ChEBI" id="CHEBI:33019"/>
        <dbReference type="ChEBI" id="CHEBI:57926"/>
        <dbReference type="ChEBI" id="CHEBI:78442"/>
        <dbReference type="ChEBI" id="CHEBI:78534"/>
        <dbReference type="ChEBI" id="CHEBI:456215"/>
        <dbReference type="EC" id="6.1.1.3"/>
    </reaction>
</comment>
<keyword evidence="9 13" id="KW-0694">RNA-binding</keyword>
<dbReference type="PRINTS" id="PR01047">
    <property type="entry name" value="TRNASYNTHTHR"/>
</dbReference>
<dbReference type="FunFam" id="3.30.930.10:FF:000002">
    <property type="entry name" value="Threonine--tRNA ligase"/>
    <property type="match status" value="1"/>
</dbReference>